<dbReference type="RefSeq" id="WP_111898706.1">
    <property type="nucleotide sequence ID" value="NZ_CP033459.1"/>
</dbReference>
<comment type="pathway">
    <text evidence="2">Organic acid metabolism; glycolate biosynthesis; glycolate from 2-phosphoglycolate: step 1/1.</text>
</comment>
<keyword evidence="5" id="KW-0378">Hydrolase</keyword>
<proteinExistence type="inferred from homology"/>
<dbReference type="InterPro" id="IPR023198">
    <property type="entry name" value="PGP-like_dom2"/>
</dbReference>
<dbReference type="GO" id="GO:0006281">
    <property type="term" value="P:DNA repair"/>
    <property type="evidence" value="ECO:0007669"/>
    <property type="project" value="TreeGrafter"/>
</dbReference>
<comment type="catalytic activity">
    <reaction evidence="1">
        <text>2-phosphoglycolate + H2O = glycolate + phosphate</text>
        <dbReference type="Rhea" id="RHEA:14369"/>
        <dbReference type="ChEBI" id="CHEBI:15377"/>
        <dbReference type="ChEBI" id="CHEBI:29805"/>
        <dbReference type="ChEBI" id="CHEBI:43474"/>
        <dbReference type="ChEBI" id="CHEBI:58033"/>
        <dbReference type="EC" id="3.1.3.18"/>
    </reaction>
</comment>
<name>A0A5P8E3Z9_9BACT</name>
<accession>A0A5P8E3Z9</accession>
<dbReference type="SFLD" id="SFLDG01129">
    <property type="entry name" value="C1.5:_HAD__Beta-PGM__Phosphata"/>
    <property type="match status" value="1"/>
</dbReference>
<dbReference type="SFLD" id="SFLDS00003">
    <property type="entry name" value="Haloacid_Dehalogenase"/>
    <property type="match status" value="1"/>
</dbReference>
<gene>
    <name evidence="5" type="ORF">C7Y71_000590</name>
</gene>
<dbReference type="Gene3D" id="3.40.50.1000">
    <property type="entry name" value="HAD superfamily/HAD-like"/>
    <property type="match status" value="1"/>
</dbReference>
<evidence type="ECO:0000313" key="6">
    <source>
        <dbReference type="Proteomes" id="UP000249375"/>
    </source>
</evidence>
<dbReference type="SFLD" id="SFLDG01135">
    <property type="entry name" value="C1.5.6:_HAD__Beta-PGM__Phospha"/>
    <property type="match status" value="1"/>
</dbReference>
<evidence type="ECO:0000313" key="5">
    <source>
        <dbReference type="EMBL" id="QFQ11644.1"/>
    </source>
</evidence>
<evidence type="ECO:0000256" key="2">
    <source>
        <dbReference type="ARBA" id="ARBA00004818"/>
    </source>
</evidence>
<sequence length="214" mass="23405">MVKLIIFDFDGTLGDTQSLIVSTMQATLKAVGLPIVSAEECASTIGLPLKECFTHLMPMDDTTASHCEKTYREIFSEKNKQMKISSFPHVIETLKTLHEKGMVLTIASSRGHESLDDFVRDMKLESYISLVLGAEDVKKAKPDAEPVLKTLKALHFSPDETLVVGDMTYDILMGKNAGTKTCGVTYGNGKASELRDAGADYIIDKLAQLPGLLF</sequence>
<dbReference type="OrthoDB" id="1315649at2"/>
<reference evidence="5 6" key="1">
    <citation type="submission" date="2018-11" db="EMBL/GenBank/DDBJ databases">
        <authorList>
            <person name="Na S.W."/>
            <person name="Baik M."/>
        </authorList>
    </citation>
    <scope>NUCLEOTIDE SEQUENCE [LARGE SCALE GENOMIC DNA]</scope>
    <source>
        <strain evidence="5 6">E39</strain>
    </source>
</reference>
<organism evidence="5 6">
    <name type="scientific">Pseudoprevotella muciniphila</name>
    <dbReference type="NCBI Taxonomy" id="2133944"/>
    <lineage>
        <taxon>Bacteria</taxon>
        <taxon>Pseudomonadati</taxon>
        <taxon>Bacteroidota</taxon>
        <taxon>Bacteroidia</taxon>
        <taxon>Bacteroidales</taxon>
        <taxon>Prevotellaceae</taxon>
        <taxon>Pseudoprevotella</taxon>
    </lineage>
</organism>
<protein>
    <recommendedName>
        <fullName evidence="4">phosphoglycolate phosphatase</fullName>
        <ecNumber evidence="4">3.1.3.18</ecNumber>
    </recommendedName>
</protein>
<dbReference type="Gene3D" id="1.10.150.240">
    <property type="entry name" value="Putative phosphatase, domain 2"/>
    <property type="match status" value="1"/>
</dbReference>
<dbReference type="AlphaFoldDB" id="A0A5P8E3Z9"/>
<dbReference type="FunFam" id="3.40.50.1000:FF:000022">
    <property type="entry name" value="Phosphoglycolate phosphatase"/>
    <property type="match status" value="1"/>
</dbReference>
<dbReference type="PANTHER" id="PTHR43434">
    <property type="entry name" value="PHOSPHOGLYCOLATE PHOSPHATASE"/>
    <property type="match status" value="1"/>
</dbReference>
<dbReference type="NCBIfam" id="TIGR01549">
    <property type="entry name" value="HAD-SF-IA-v1"/>
    <property type="match status" value="1"/>
</dbReference>
<keyword evidence="6" id="KW-1185">Reference proteome</keyword>
<dbReference type="NCBIfam" id="TIGR01509">
    <property type="entry name" value="HAD-SF-IA-v3"/>
    <property type="match status" value="1"/>
</dbReference>
<evidence type="ECO:0000256" key="4">
    <source>
        <dbReference type="ARBA" id="ARBA00013078"/>
    </source>
</evidence>
<evidence type="ECO:0000256" key="3">
    <source>
        <dbReference type="ARBA" id="ARBA00006171"/>
    </source>
</evidence>
<dbReference type="Proteomes" id="UP000249375">
    <property type="component" value="Chromosome"/>
</dbReference>
<dbReference type="SUPFAM" id="SSF56784">
    <property type="entry name" value="HAD-like"/>
    <property type="match status" value="1"/>
</dbReference>
<dbReference type="PANTHER" id="PTHR43434:SF1">
    <property type="entry name" value="PHOSPHOGLYCOLATE PHOSPHATASE"/>
    <property type="match status" value="1"/>
</dbReference>
<dbReference type="InterPro" id="IPR036412">
    <property type="entry name" value="HAD-like_sf"/>
</dbReference>
<dbReference type="InterPro" id="IPR041492">
    <property type="entry name" value="HAD_2"/>
</dbReference>
<dbReference type="GO" id="GO:0008967">
    <property type="term" value="F:phosphoglycolate phosphatase activity"/>
    <property type="evidence" value="ECO:0007669"/>
    <property type="project" value="UniProtKB-EC"/>
</dbReference>
<dbReference type="Pfam" id="PF13419">
    <property type="entry name" value="HAD_2"/>
    <property type="match status" value="1"/>
</dbReference>
<dbReference type="InterPro" id="IPR050155">
    <property type="entry name" value="HAD-like_hydrolase_sf"/>
</dbReference>
<dbReference type="InterPro" id="IPR006439">
    <property type="entry name" value="HAD-SF_hydro_IA"/>
</dbReference>
<dbReference type="EC" id="3.1.3.18" evidence="4"/>
<evidence type="ECO:0000256" key="1">
    <source>
        <dbReference type="ARBA" id="ARBA00000830"/>
    </source>
</evidence>
<dbReference type="InterPro" id="IPR023214">
    <property type="entry name" value="HAD_sf"/>
</dbReference>
<dbReference type="KEGG" id="alq:C7Y71_000590"/>
<comment type="similarity">
    <text evidence="3">Belongs to the HAD-like hydrolase superfamily. CbbY/CbbZ/Gph/YieH family.</text>
</comment>
<dbReference type="EMBL" id="CP033459">
    <property type="protein sequence ID" value="QFQ11644.1"/>
    <property type="molecule type" value="Genomic_DNA"/>
</dbReference>